<dbReference type="PANTHER" id="PTHR43464:SF19">
    <property type="entry name" value="UBIQUINONE BIOSYNTHESIS O-METHYLTRANSFERASE, MITOCHONDRIAL"/>
    <property type="match status" value="1"/>
</dbReference>
<dbReference type="Pfam" id="PF13489">
    <property type="entry name" value="Methyltransf_23"/>
    <property type="match status" value="1"/>
</dbReference>
<evidence type="ECO:0000313" key="5">
    <source>
        <dbReference type="EMBL" id="MBN3557064.1"/>
    </source>
</evidence>
<reference evidence="4 6" key="1">
    <citation type="submission" date="2020-08" db="EMBL/GenBank/DDBJ databases">
        <title>Genomic Encyclopedia of Type Strains, Phase IV (KMG-IV): sequencing the most valuable type-strain genomes for metagenomic binning, comparative biology and taxonomic classification.</title>
        <authorList>
            <person name="Goeker M."/>
        </authorList>
    </citation>
    <scope>NUCLEOTIDE SEQUENCE [LARGE SCALE GENOMIC DNA]</scope>
    <source>
        <strain evidence="4 6">DSM 14562</strain>
    </source>
</reference>
<name>A0AA40ZXZ1_9SPHN</name>
<evidence type="ECO:0000256" key="3">
    <source>
        <dbReference type="ARBA" id="ARBA00022691"/>
    </source>
</evidence>
<evidence type="ECO:0000313" key="4">
    <source>
        <dbReference type="EMBL" id="MBB4608874.1"/>
    </source>
</evidence>
<keyword evidence="3" id="KW-0949">S-adenosyl-L-methionine</keyword>
<dbReference type="SUPFAM" id="SSF53335">
    <property type="entry name" value="S-adenosyl-L-methionine-dependent methyltransferases"/>
    <property type="match status" value="1"/>
</dbReference>
<gene>
    <name evidence="4" type="ORF">GGQ89_001076</name>
    <name evidence="5" type="ORF">JYA60_02310</name>
</gene>
<dbReference type="InterPro" id="IPR029063">
    <property type="entry name" value="SAM-dependent_MTases_sf"/>
</dbReference>
<keyword evidence="6" id="KW-1185">Reference proteome</keyword>
<keyword evidence="2" id="KW-0808">Transferase</keyword>
<keyword evidence="1 5" id="KW-0489">Methyltransferase</keyword>
<dbReference type="EMBL" id="JACHNX010000002">
    <property type="protein sequence ID" value="MBB4608874.1"/>
    <property type="molecule type" value="Genomic_DNA"/>
</dbReference>
<dbReference type="AlphaFoldDB" id="A0AA40ZXZ1"/>
<dbReference type="Gene3D" id="3.40.50.150">
    <property type="entry name" value="Vaccinia Virus protein VP39"/>
    <property type="match status" value="1"/>
</dbReference>
<dbReference type="Proteomes" id="UP000584663">
    <property type="component" value="Unassembled WGS sequence"/>
</dbReference>
<evidence type="ECO:0000313" key="6">
    <source>
        <dbReference type="Proteomes" id="UP000584663"/>
    </source>
</evidence>
<accession>A0AA40ZXZ1</accession>
<organism evidence="5 7">
    <name type="scientific">Sphingomonas yabuuchiae</name>
    <dbReference type="NCBI Taxonomy" id="172044"/>
    <lineage>
        <taxon>Bacteria</taxon>
        <taxon>Pseudomonadati</taxon>
        <taxon>Pseudomonadota</taxon>
        <taxon>Alphaproteobacteria</taxon>
        <taxon>Sphingomonadales</taxon>
        <taxon>Sphingomonadaceae</taxon>
        <taxon>Sphingomonas</taxon>
    </lineage>
</organism>
<dbReference type="Proteomes" id="UP000704529">
    <property type="component" value="Unassembled WGS sequence"/>
</dbReference>
<evidence type="ECO:0000256" key="1">
    <source>
        <dbReference type="ARBA" id="ARBA00022603"/>
    </source>
</evidence>
<dbReference type="GO" id="GO:0008168">
    <property type="term" value="F:methyltransferase activity"/>
    <property type="evidence" value="ECO:0007669"/>
    <property type="project" value="UniProtKB-KW"/>
</dbReference>
<comment type="caution">
    <text evidence="5">The sequence shown here is derived from an EMBL/GenBank/DDBJ whole genome shotgun (WGS) entry which is preliminary data.</text>
</comment>
<evidence type="ECO:0000313" key="7">
    <source>
        <dbReference type="Proteomes" id="UP000704529"/>
    </source>
</evidence>
<sequence length="193" mass="21449">MRPIDLTGFAEKFAAHDDPWRTYSDRDEAVKRAAILHALGPGPLGRVLELGSGNGSNSRAMAARALRLHATEGTVEGTALTARAIADRARARAIRLALPARFPRRDYDAIVIAELLYYLPPQAMRHVAKCVAQALRPGGRLVLAHHRIDYYDFAQHAAGIQQRFLDLTGTSWKAETVRRQRRWHVVVARPICG</sequence>
<dbReference type="RefSeq" id="WP_184104664.1">
    <property type="nucleotide sequence ID" value="NZ_JACHNX010000002.1"/>
</dbReference>
<evidence type="ECO:0000256" key="2">
    <source>
        <dbReference type="ARBA" id="ARBA00022679"/>
    </source>
</evidence>
<dbReference type="PANTHER" id="PTHR43464">
    <property type="entry name" value="METHYLTRANSFERASE"/>
    <property type="match status" value="1"/>
</dbReference>
<proteinExistence type="predicted"/>
<dbReference type="EMBL" id="JAFHKU010000099">
    <property type="protein sequence ID" value="MBN3557064.1"/>
    <property type="molecule type" value="Genomic_DNA"/>
</dbReference>
<dbReference type="GO" id="GO:0032259">
    <property type="term" value="P:methylation"/>
    <property type="evidence" value="ECO:0007669"/>
    <property type="project" value="UniProtKB-KW"/>
</dbReference>
<reference evidence="5" key="2">
    <citation type="submission" date="2021-01" db="EMBL/GenBank/DDBJ databases">
        <title>Genome Sequencing of Type Strains.</title>
        <authorList>
            <person name="Lemaire J.F."/>
            <person name="Inderbitzin P."/>
            <person name="Collins S.B."/>
            <person name="Wespe N."/>
            <person name="Knight-Connoni V."/>
        </authorList>
    </citation>
    <scope>NUCLEOTIDE SEQUENCE</scope>
    <source>
        <strain evidence="5">DSM 14562</strain>
    </source>
</reference>
<protein>
    <submittedName>
        <fullName evidence="5">Methyltransferase domain-containing protein</fullName>
    </submittedName>
    <submittedName>
        <fullName evidence="4">SAM-dependent methyltransferase</fullName>
    </submittedName>
</protein>